<keyword evidence="2" id="KW-1185">Reference proteome</keyword>
<dbReference type="KEGG" id="lpv:HYN51_12995"/>
<accession>A0A2Y9U0C5</accession>
<evidence type="ECO:0000313" key="1">
    <source>
        <dbReference type="EMBL" id="AWH89385.1"/>
    </source>
</evidence>
<dbReference type="OrthoDB" id="5615103at2"/>
<organism evidence="1 2">
    <name type="scientific">Limnobaculum parvum</name>
    <dbReference type="NCBI Taxonomy" id="2172103"/>
    <lineage>
        <taxon>Bacteria</taxon>
        <taxon>Pseudomonadati</taxon>
        <taxon>Pseudomonadota</taxon>
        <taxon>Gammaproteobacteria</taxon>
        <taxon>Enterobacterales</taxon>
        <taxon>Budviciaceae</taxon>
        <taxon>Limnobaculum</taxon>
    </lineage>
</organism>
<evidence type="ECO:0000313" key="2">
    <source>
        <dbReference type="Proteomes" id="UP000244908"/>
    </source>
</evidence>
<dbReference type="AlphaFoldDB" id="A0A2Y9U0C5"/>
<name>A0A2Y9U0C5_9GAMM</name>
<dbReference type="RefSeq" id="WP_108901431.1">
    <property type="nucleotide sequence ID" value="NZ_CP029185.2"/>
</dbReference>
<sequence>MAVLIEGISVVIRCEQIVKAYYGGVNAFASEVPNGSLRADGKLACVTFMTPDDVQKYVSHLEQRGLVYLNSKAAIDLVVVDQRAGLCAPCDWVVFGQSYWNNDSNKPISICSTSVNEAQKVVVPNGWVFEKSLSARMIFIENGKVPTNLKLITQENGVDVYQDSETGEKFYVGRVFQSTDEDF</sequence>
<protein>
    <submittedName>
        <fullName evidence="1">Uncharacterized protein</fullName>
    </submittedName>
</protein>
<reference evidence="1 2" key="1">
    <citation type="journal article" date="2019" name="Int. J. Syst. Evol. Microbiol.">
        <title>Limnobaculum parvum gen. nov., sp. nov., isolated from a freshwater lake.</title>
        <authorList>
            <person name="Baek C."/>
            <person name="Shin S.K."/>
            <person name="Yi H."/>
        </authorList>
    </citation>
    <scope>NUCLEOTIDE SEQUENCE [LARGE SCALE GENOMIC DNA]</scope>
    <source>
        <strain evidence="1 2">HYN0051</strain>
    </source>
</reference>
<proteinExistence type="predicted"/>
<gene>
    <name evidence="1" type="ORF">HYN51_12995</name>
</gene>
<dbReference type="Proteomes" id="UP000244908">
    <property type="component" value="Chromosome"/>
</dbReference>
<dbReference type="EMBL" id="CP029185">
    <property type="protein sequence ID" value="AWH89385.1"/>
    <property type="molecule type" value="Genomic_DNA"/>
</dbReference>